<feature type="transmembrane region" description="Helical" evidence="3">
    <location>
        <begin position="36"/>
        <end position="54"/>
    </location>
</feature>
<dbReference type="Gene3D" id="3.60.40.10">
    <property type="entry name" value="PPM-type phosphatase domain"/>
    <property type="match status" value="1"/>
</dbReference>
<dbReference type="Proteomes" id="UP000239485">
    <property type="component" value="Unassembled WGS sequence"/>
</dbReference>
<dbReference type="InterPro" id="IPR036890">
    <property type="entry name" value="HATPase_C_sf"/>
</dbReference>
<dbReference type="InterPro" id="IPR013767">
    <property type="entry name" value="PAS_fold"/>
</dbReference>
<feature type="transmembrane region" description="Helical" evidence="3">
    <location>
        <begin position="133"/>
        <end position="157"/>
    </location>
</feature>
<dbReference type="SMART" id="SM00331">
    <property type="entry name" value="PP2C_SIG"/>
    <property type="match status" value="1"/>
</dbReference>
<dbReference type="InterPro" id="IPR052016">
    <property type="entry name" value="Bact_Sigma-Reg"/>
</dbReference>
<dbReference type="AlphaFoldDB" id="A0A2S6IF71"/>
<accession>A0A2S6IF71</accession>
<organism evidence="5 6">
    <name type="scientific">Kineococcus xinjiangensis</name>
    <dbReference type="NCBI Taxonomy" id="512762"/>
    <lineage>
        <taxon>Bacteria</taxon>
        <taxon>Bacillati</taxon>
        <taxon>Actinomycetota</taxon>
        <taxon>Actinomycetes</taxon>
        <taxon>Kineosporiales</taxon>
        <taxon>Kineosporiaceae</taxon>
        <taxon>Kineococcus</taxon>
    </lineage>
</organism>
<dbReference type="SUPFAM" id="SSF81606">
    <property type="entry name" value="PP2C-like"/>
    <property type="match status" value="1"/>
</dbReference>
<keyword evidence="3" id="KW-1133">Transmembrane helix</keyword>
<dbReference type="OrthoDB" id="108143at2"/>
<keyword evidence="1" id="KW-0378">Hydrolase</keyword>
<keyword evidence="6" id="KW-1185">Reference proteome</keyword>
<comment type="caution">
    <text evidence="5">The sequence shown here is derived from an EMBL/GenBank/DDBJ whole genome shotgun (WGS) entry which is preliminary data.</text>
</comment>
<name>A0A2S6IF71_9ACTN</name>
<evidence type="ECO:0000256" key="1">
    <source>
        <dbReference type="ARBA" id="ARBA00022801"/>
    </source>
</evidence>
<evidence type="ECO:0000256" key="2">
    <source>
        <dbReference type="SAM" id="MobiDB-lite"/>
    </source>
</evidence>
<dbReference type="CDD" id="cd16936">
    <property type="entry name" value="HATPase_RsbW-like"/>
    <property type="match status" value="1"/>
</dbReference>
<feature type="transmembrane region" description="Helical" evidence="3">
    <location>
        <begin position="90"/>
        <end position="113"/>
    </location>
</feature>
<keyword evidence="3" id="KW-0472">Membrane</keyword>
<dbReference type="InterPro" id="IPR001932">
    <property type="entry name" value="PPM-type_phosphatase-like_dom"/>
</dbReference>
<evidence type="ECO:0000259" key="4">
    <source>
        <dbReference type="PROSITE" id="PS50112"/>
    </source>
</evidence>
<dbReference type="Pfam" id="PF13581">
    <property type="entry name" value="HATPase_c_2"/>
    <property type="match status" value="1"/>
</dbReference>
<evidence type="ECO:0000313" key="6">
    <source>
        <dbReference type="Proteomes" id="UP000239485"/>
    </source>
</evidence>
<dbReference type="InterPro" id="IPR036457">
    <property type="entry name" value="PPM-type-like_dom_sf"/>
</dbReference>
<dbReference type="RefSeq" id="WP_104434200.1">
    <property type="nucleotide sequence ID" value="NZ_PTJD01000012.1"/>
</dbReference>
<dbReference type="Gene3D" id="3.30.565.10">
    <property type="entry name" value="Histidine kinase-like ATPase, C-terminal domain"/>
    <property type="match status" value="1"/>
</dbReference>
<feature type="region of interest" description="Disordered" evidence="2">
    <location>
        <begin position="571"/>
        <end position="595"/>
    </location>
</feature>
<feature type="compositionally biased region" description="Low complexity" evidence="2">
    <location>
        <begin position="577"/>
        <end position="595"/>
    </location>
</feature>
<evidence type="ECO:0000256" key="3">
    <source>
        <dbReference type="SAM" id="Phobius"/>
    </source>
</evidence>
<feature type="transmembrane region" description="Helical" evidence="3">
    <location>
        <begin position="60"/>
        <end position="78"/>
    </location>
</feature>
<dbReference type="InterPro" id="IPR003594">
    <property type="entry name" value="HATPase_dom"/>
</dbReference>
<gene>
    <name evidence="5" type="ORF">CLV92_11231</name>
</gene>
<keyword evidence="3" id="KW-0812">Transmembrane</keyword>
<dbReference type="Pfam" id="PF00989">
    <property type="entry name" value="PAS"/>
    <property type="match status" value="1"/>
</dbReference>
<dbReference type="EMBL" id="PTJD01000012">
    <property type="protein sequence ID" value="PPK92858.1"/>
    <property type="molecule type" value="Genomic_DNA"/>
</dbReference>
<dbReference type="InterPro" id="IPR000014">
    <property type="entry name" value="PAS"/>
</dbReference>
<dbReference type="Gene3D" id="3.30.450.20">
    <property type="entry name" value="PAS domain"/>
    <property type="match status" value="1"/>
</dbReference>
<dbReference type="PANTHER" id="PTHR43156:SF2">
    <property type="entry name" value="STAGE II SPORULATION PROTEIN E"/>
    <property type="match status" value="1"/>
</dbReference>
<feature type="domain" description="PAS" evidence="4">
    <location>
        <begin position="202"/>
        <end position="238"/>
    </location>
</feature>
<proteinExistence type="predicted"/>
<dbReference type="SUPFAM" id="SSF55785">
    <property type="entry name" value="PYP-like sensor domain (PAS domain)"/>
    <property type="match status" value="1"/>
</dbReference>
<dbReference type="GO" id="GO:0006355">
    <property type="term" value="P:regulation of DNA-templated transcription"/>
    <property type="evidence" value="ECO:0007669"/>
    <property type="project" value="InterPro"/>
</dbReference>
<evidence type="ECO:0000313" key="5">
    <source>
        <dbReference type="EMBL" id="PPK92858.1"/>
    </source>
</evidence>
<dbReference type="Pfam" id="PF07228">
    <property type="entry name" value="SpoIIE"/>
    <property type="match status" value="1"/>
</dbReference>
<dbReference type="SUPFAM" id="SSF55874">
    <property type="entry name" value="ATPase domain of HSP90 chaperone/DNA topoisomerase II/histidine kinase"/>
    <property type="match status" value="1"/>
</dbReference>
<dbReference type="PROSITE" id="PS50112">
    <property type="entry name" value="PAS"/>
    <property type="match status" value="1"/>
</dbReference>
<feature type="transmembrane region" description="Helical" evidence="3">
    <location>
        <begin position="169"/>
        <end position="189"/>
    </location>
</feature>
<sequence>MHDSTGRDQAGERIHRRWLPQGTPLPEDVWLLRHRVFLVAAWAASAVALVWATAARGPLHGVLDFLPLAVAALVATLVRPGARRWGREAAACAVMLSLTMAAAVAVHLSGGLIEMHFLFFVAVGAATAYQTWAPLLTAVGFVVVHHGLMGTVAGHAIFNHPAAQERPGLWALLHGLLLAVAAAVGIASWRADEVVRARLAAVAARSSLIMDTVEDGIVALDETGSVVEANPAAVALLGRDGPVLGRRLCDLVPGVCDDDQIEALLRGERPAVPRQVSVLDPRGSGGGAGVPVGVTVAPVRGDEAVRAVVTLRDLSSAARAVTAERALVDLTERERVQREDVAALMAAVRPPTLAVEGLELAVAYEPAASAPAGGDLYDWLVLPSGEALLIVVDAMGRGTAATREALAVTSTVRTLAVAGCPLQELVARSAAVLDVTHPDLMATLLIAVVDPATGRLRLAGGGHPPAIHVTSTGAREVTAEGLGIGYPDPGSFGTAEVVLAPGDTLVLYTDGLIEGTRDVPAGLRELAGTAAGMTAVPVEQFAPRLLTDVTTCALEEDDCLAVVIRRPAAATAPQEIAPQETAPQEAGPAAASGPGAPRFVRDVAADLAQVPPARAAAATWLAERDVDPEVVDTCALLASELLANAVRHARTPAQLRLQQAPREILLEVSDGLGVEPLVRAADEEATGGRGMHLVAALSQRWGTHSAAEGKTVWCAVPLQEPPAGQAPRVPARVA</sequence>
<protein>
    <submittedName>
        <fullName evidence="5">PAS domain-containing protein</fullName>
    </submittedName>
</protein>
<dbReference type="InterPro" id="IPR035965">
    <property type="entry name" value="PAS-like_dom_sf"/>
</dbReference>
<reference evidence="5 6" key="1">
    <citation type="submission" date="2018-02" db="EMBL/GenBank/DDBJ databases">
        <title>Genomic Encyclopedia of Archaeal and Bacterial Type Strains, Phase II (KMG-II): from individual species to whole genera.</title>
        <authorList>
            <person name="Goeker M."/>
        </authorList>
    </citation>
    <scope>NUCLEOTIDE SEQUENCE [LARGE SCALE GENOMIC DNA]</scope>
    <source>
        <strain evidence="5 6">DSM 22857</strain>
    </source>
</reference>
<dbReference type="GO" id="GO:0016791">
    <property type="term" value="F:phosphatase activity"/>
    <property type="evidence" value="ECO:0007669"/>
    <property type="project" value="TreeGrafter"/>
</dbReference>
<dbReference type="PANTHER" id="PTHR43156">
    <property type="entry name" value="STAGE II SPORULATION PROTEIN E-RELATED"/>
    <property type="match status" value="1"/>
</dbReference>